<dbReference type="EMBL" id="RAPY01000002">
    <property type="protein sequence ID" value="RKE52772.1"/>
    <property type="molecule type" value="Genomic_DNA"/>
</dbReference>
<name>A0A420B7Z5_SPHD1</name>
<organism evidence="1 2">
    <name type="scientific">Sphingobacterium detergens</name>
    <dbReference type="NCBI Taxonomy" id="1145106"/>
    <lineage>
        <taxon>Bacteria</taxon>
        <taxon>Pseudomonadati</taxon>
        <taxon>Bacteroidota</taxon>
        <taxon>Sphingobacteriia</taxon>
        <taxon>Sphingobacteriales</taxon>
        <taxon>Sphingobacteriaceae</taxon>
        <taxon>Sphingobacterium</taxon>
    </lineage>
</organism>
<comment type="caution">
    <text evidence="1">The sequence shown here is derived from an EMBL/GenBank/DDBJ whole genome shotgun (WGS) entry which is preliminary data.</text>
</comment>
<accession>A0A420B7Z5</accession>
<proteinExistence type="predicted"/>
<keyword evidence="2" id="KW-1185">Reference proteome</keyword>
<evidence type="ECO:0000313" key="2">
    <source>
        <dbReference type="Proteomes" id="UP000286246"/>
    </source>
</evidence>
<gene>
    <name evidence="1" type="ORF">DFQ12_3018</name>
</gene>
<dbReference type="Proteomes" id="UP000286246">
    <property type="component" value="Unassembled WGS sequence"/>
</dbReference>
<dbReference type="RefSeq" id="WP_120259778.1">
    <property type="nucleotide sequence ID" value="NZ_RAPY01000002.1"/>
</dbReference>
<dbReference type="OrthoDB" id="954422at2"/>
<sequence>MPQYLDLYFLVDNRKTSTIRDFFNNYAFIKKELADEYPIPQFSDFVYQTFYSDNHLLEYLEGRVDCDYIIYWQNLNERSDIYQFMVQYTSDGKMIVGITVKGTEPSDTKVTSTFKEMKDYFNAYFGCITSEEAPPETSEAFKQFCRIRYSH</sequence>
<reference evidence="1 2" key="1">
    <citation type="submission" date="2018-09" db="EMBL/GenBank/DDBJ databases">
        <title>Genomic Encyclopedia of Type Strains, Phase III (KMG-III): the genomes of soil and plant-associated and newly described type strains.</title>
        <authorList>
            <person name="Whitman W."/>
        </authorList>
    </citation>
    <scope>NUCLEOTIDE SEQUENCE [LARGE SCALE GENOMIC DNA]</scope>
    <source>
        <strain evidence="1 2">CECT 7938</strain>
    </source>
</reference>
<protein>
    <submittedName>
        <fullName evidence="1">Uncharacterized protein</fullName>
    </submittedName>
</protein>
<dbReference type="AlphaFoldDB" id="A0A420B7Z5"/>
<evidence type="ECO:0000313" key="1">
    <source>
        <dbReference type="EMBL" id="RKE52772.1"/>
    </source>
</evidence>